<protein>
    <submittedName>
        <fullName evidence="2">Uncharacterized protein</fullName>
    </submittedName>
</protein>
<comment type="caution">
    <text evidence="2">The sequence shown here is derived from an EMBL/GenBank/DDBJ whole genome shotgun (WGS) entry which is preliminary data.</text>
</comment>
<dbReference type="EMBL" id="WMIA01000006">
    <property type="protein sequence ID" value="MTF38608.1"/>
    <property type="molecule type" value="Genomic_DNA"/>
</dbReference>
<keyword evidence="1" id="KW-0732">Signal</keyword>
<reference evidence="2 3" key="1">
    <citation type="submission" date="2019-11" db="EMBL/GenBank/DDBJ databases">
        <title>Isolation of a new High Light Tolerant Cyanobacteria.</title>
        <authorList>
            <person name="Dobson Z."/>
            <person name="Vaughn N."/>
            <person name="Vaughn M."/>
            <person name="Fromme P."/>
            <person name="Mazor Y."/>
        </authorList>
    </citation>
    <scope>NUCLEOTIDE SEQUENCE [LARGE SCALE GENOMIC DNA]</scope>
    <source>
        <strain evidence="2 3">0216</strain>
    </source>
</reference>
<dbReference type="AlphaFoldDB" id="A0A844GUS9"/>
<dbReference type="RefSeq" id="WP_155083516.1">
    <property type="nucleotide sequence ID" value="NZ_WMIA01000006.1"/>
</dbReference>
<evidence type="ECO:0000313" key="2">
    <source>
        <dbReference type="EMBL" id="MTF38608.1"/>
    </source>
</evidence>
<evidence type="ECO:0000256" key="1">
    <source>
        <dbReference type="SAM" id="SignalP"/>
    </source>
</evidence>
<accession>A0A844GUS9</accession>
<organism evidence="2 3">
    <name type="scientific">Cyanobacterium aponinum 0216</name>
    <dbReference type="NCBI Taxonomy" id="2676140"/>
    <lineage>
        <taxon>Bacteria</taxon>
        <taxon>Bacillati</taxon>
        <taxon>Cyanobacteriota</taxon>
        <taxon>Cyanophyceae</taxon>
        <taxon>Oscillatoriophycideae</taxon>
        <taxon>Chroococcales</taxon>
        <taxon>Geminocystaceae</taxon>
        <taxon>Cyanobacterium</taxon>
    </lineage>
</organism>
<feature type="chain" id="PRO_5032397768" evidence="1">
    <location>
        <begin position="26"/>
        <end position="157"/>
    </location>
</feature>
<proteinExistence type="predicted"/>
<dbReference type="Proteomes" id="UP000437131">
    <property type="component" value="Unassembled WGS sequence"/>
</dbReference>
<gene>
    <name evidence="2" type="ORF">GGC33_06685</name>
</gene>
<evidence type="ECO:0000313" key="3">
    <source>
        <dbReference type="Proteomes" id="UP000437131"/>
    </source>
</evidence>
<name>A0A844GUS9_9CHRO</name>
<sequence>MSKKNIVCFLLILLLCFMPVQEADAGNLSLFSSLEWNQEQTNFSKNPQNFSQEIQNRLNSTRDSIGQLALLISHPWGTYDYTRPIFVAPRDGGGIIFEVDIHWHRNLKLISRNHVTRIAWEIVNNKHYKASVIWDDSTFSPIHEEEVNDFFRQLLPN</sequence>
<feature type="signal peptide" evidence="1">
    <location>
        <begin position="1"/>
        <end position="25"/>
    </location>
</feature>